<comment type="caution">
    <text evidence="1">The sequence shown here is derived from an EMBL/GenBank/DDBJ whole genome shotgun (WGS) entry which is preliminary data.</text>
</comment>
<accession>A0A369KER0</accession>
<keyword evidence="2" id="KW-1185">Reference proteome</keyword>
<reference evidence="1 2" key="1">
    <citation type="submission" date="2018-07" db="EMBL/GenBank/DDBJ databases">
        <title>Comparative genomics of the Candidatus Parilichlamydiaceae reveals evidence of convergent evolution and genome reduction in the phylum Chlamydiae.</title>
        <authorList>
            <person name="Taylor-Brown A."/>
            <person name="Polkinghorne A."/>
        </authorList>
    </citation>
    <scope>NUCLEOTIDE SEQUENCE [LARGE SCALE GENOMIC DNA]</scope>
    <source>
        <strain evidence="1 2">Hat2</strain>
    </source>
</reference>
<dbReference type="EMBL" id="QQBG01000027">
    <property type="protein sequence ID" value="RDB31175.1"/>
    <property type="molecule type" value="Genomic_DNA"/>
</dbReference>
<name>A0A369KER0_9BACT</name>
<evidence type="ECO:0000313" key="1">
    <source>
        <dbReference type="EMBL" id="RDB31175.1"/>
    </source>
</evidence>
<dbReference type="AlphaFoldDB" id="A0A369KER0"/>
<dbReference type="Proteomes" id="UP000253816">
    <property type="component" value="Unassembled WGS sequence"/>
</dbReference>
<protein>
    <recommendedName>
        <fullName evidence="3">General secretion pathway protein J</fullName>
    </recommendedName>
</protein>
<sequence length="207" mass="24119">MALFGMLLSVMTGTFFQLYRANFVFQEVEKRLLEAHLFDSFIRELIESTYAPLPTNQNLSSDDYRLLPRTLWTDDQGASLSFLYAPQEDHPPEFSTHVQAKLSVDRGRLRLERRPYSPHAGFGTSVRTTYFFQKVSSIQFRFYCGFHPSEEWEIEGEERQPPFEVSTWSSSHPILPTSVLLTIKMESGAKEEFSYRFRAVPLVLHYE</sequence>
<proteinExistence type="predicted"/>
<gene>
    <name evidence="1" type="ORF">HAT2_00723</name>
</gene>
<evidence type="ECO:0000313" key="2">
    <source>
        <dbReference type="Proteomes" id="UP000253816"/>
    </source>
</evidence>
<organism evidence="1 2">
    <name type="scientific">Candidatus Similichlamydia laticola</name>
    <dbReference type="NCBI Taxonomy" id="2170265"/>
    <lineage>
        <taxon>Bacteria</taxon>
        <taxon>Pseudomonadati</taxon>
        <taxon>Chlamydiota</taxon>
        <taxon>Chlamydiia</taxon>
        <taxon>Parachlamydiales</taxon>
        <taxon>Candidatus Parilichlamydiaceae</taxon>
        <taxon>Candidatus Similichlamydia</taxon>
    </lineage>
</organism>
<evidence type="ECO:0008006" key="3">
    <source>
        <dbReference type="Google" id="ProtNLM"/>
    </source>
</evidence>